<sequence>MEANVNISSNELKRLFHKAVKDGGFSERVISETVTKLLDRVAKDYPHLLKGIYQNSYRKYQASLALGLKQQRERNMKQIYGVKNE</sequence>
<name>A0A386KMK2_9CAUD</name>
<protein>
    <submittedName>
        <fullName evidence="1">Uncharacterized protein</fullName>
    </submittedName>
</protein>
<evidence type="ECO:0000313" key="2">
    <source>
        <dbReference type="Proteomes" id="UP000267500"/>
    </source>
</evidence>
<proteinExistence type="predicted"/>
<organism evidence="1 2">
    <name type="scientific">Acinetobacter phage vB_AbaM_B09_Aci01-1</name>
    <dbReference type="NCBI Taxonomy" id="2315466"/>
    <lineage>
        <taxon>Viruses</taxon>
        <taxon>Duplodnaviria</taxon>
        <taxon>Heunggongvirae</taxon>
        <taxon>Uroviricota</taxon>
        <taxon>Caudoviricetes</taxon>
        <taxon>Saclayvirus</taxon>
        <taxon>Saclayvirus Aci011</taxon>
    </lineage>
</organism>
<evidence type="ECO:0000313" key="1">
    <source>
        <dbReference type="EMBL" id="AYD85641.1"/>
    </source>
</evidence>
<dbReference type="Proteomes" id="UP000267500">
    <property type="component" value="Segment"/>
</dbReference>
<dbReference type="EMBL" id="MH800198">
    <property type="protein sequence ID" value="AYD85641.1"/>
    <property type="molecule type" value="Genomic_DNA"/>
</dbReference>
<accession>A0A386KMK2</accession>
<gene>
    <name evidence="1" type="ORF">Aci011_073</name>
</gene>
<reference evidence="1 2" key="1">
    <citation type="submission" date="2018-08" db="EMBL/GenBank/DDBJ databases">
        <title>Complete genome sequence of five Acinetobacter baumannii phages from Abidjan, Cote d'Ivoire.</title>
        <authorList>
            <person name="Essoh C."/>
            <person name="Vernadet J.-P."/>
            <person name="Vergnaud G."/>
            <person name="Resch G."/>
            <person name="Pourcel C."/>
        </authorList>
    </citation>
    <scope>NUCLEOTIDE SEQUENCE [LARGE SCALE GENOMIC DNA]</scope>
</reference>
<keyword evidence="2" id="KW-1185">Reference proteome</keyword>